<protein>
    <submittedName>
        <fullName evidence="1">Uncharacterized protein</fullName>
    </submittedName>
</protein>
<organism evidence="1 2">
    <name type="scientific">Legionella antarctica</name>
    <dbReference type="NCBI Taxonomy" id="2708020"/>
    <lineage>
        <taxon>Bacteria</taxon>
        <taxon>Pseudomonadati</taxon>
        <taxon>Pseudomonadota</taxon>
        <taxon>Gammaproteobacteria</taxon>
        <taxon>Legionellales</taxon>
        <taxon>Legionellaceae</taxon>
        <taxon>Legionella</taxon>
    </lineage>
</organism>
<name>A0A6F8T2G3_9GAMM</name>
<dbReference type="RefSeq" id="WP_173236632.1">
    <property type="nucleotide sequence ID" value="NZ_AP022839.1"/>
</dbReference>
<proteinExistence type="predicted"/>
<dbReference type="AlphaFoldDB" id="A0A6F8T2G3"/>
<dbReference type="Proteomes" id="UP000502894">
    <property type="component" value="Chromosome"/>
</dbReference>
<dbReference type="KEGG" id="lant:TUM19329_12350"/>
<sequence>MRIIHIAQLHKIPFINKPTKEVFDRVIQSQLKVAQEIKKHPHHFPVVVEGLSKNLKDASFSGMSNYLKMRFPSGLPTNSNELNQKEKEFIYEYGAALTLFILGEIPSIYKSIHKEAHEVIRTEISNGNFQNIFAPREEEAIKCIKETAINHFGKIDDSTVIIVFGAKHNFKPYCIRENFDLEVIDTTLIDSPLIDSPLIDSPLIDSPLIDSPLIDSPLIDSPLIDSTTASKLSDERYSSVYRNTNSAFFSHEIKIRRIVPEGLQKIIEESGVESDYVETGHTSMDNLIELYEKKPWVIDALRYSNIREGIWDDYISIEQYSGPHCQDSDPFNLRYNFNSTFFR</sequence>
<gene>
    <name evidence="1" type="ORF">TUM19329_12350</name>
</gene>
<dbReference type="EMBL" id="AP022839">
    <property type="protein sequence ID" value="BCA94874.1"/>
    <property type="molecule type" value="Genomic_DNA"/>
</dbReference>
<reference evidence="1" key="1">
    <citation type="journal article" date="2020" name="Microbiol. Resour. Announc.">
        <title>Complete Genome Sequence of Novel Psychrotolerant Legionella Strain TUM19329, Isolated from Antarctic Lake Sediment.</title>
        <authorList>
            <person name="Shimada S."/>
            <person name="Nakai R."/>
            <person name="Aoki K."/>
            <person name="Shimoeda N."/>
            <person name="Ohno G."/>
            <person name="Miyazaki Y."/>
            <person name="Kudoh S."/>
            <person name="Imura S."/>
            <person name="Watanabe K."/>
            <person name="Ishii Y."/>
            <person name="Tateda K."/>
        </authorList>
    </citation>
    <scope>NUCLEOTIDE SEQUENCE [LARGE SCALE GENOMIC DNA]</scope>
    <source>
        <strain evidence="1">TUM19329</strain>
    </source>
</reference>
<accession>A0A6F8T2G3</accession>
<evidence type="ECO:0000313" key="2">
    <source>
        <dbReference type="Proteomes" id="UP000502894"/>
    </source>
</evidence>
<keyword evidence="2" id="KW-1185">Reference proteome</keyword>
<evidence type="ECO:0000313" key="1">
    <source>
        <dbReference type="EMBL" id="BCA94874.1"/>
    </source>
</evidence>